<dbReference type="GO" id="GO:0008714">
    <property type="term" value="F:AMP nucleosidase activity"/>
    <property type="evidence" value="ECO:0007669"/>
    <property type="project" value="UniProtKB-EC"/>
</dbReference>
<dbReference type="Gene3D" id="3.30.1850.10">
    <property type="entry name" value="MoCo carrier protein-like"/>
    <property type="match status" value="1"/>
</dbReference>
<evidence type="ECO:0000256" key="1">
    <source>
        <dbReference type="ARBA" id="ARBA00000274"/>
    </source>
</evidence>
<reference evidence="6 7" key="1">
    <citation type="submission" date="2019-06" db="EMBL/GenBank/DDBJ databases">
        <title>Whole genome sequence for Cellvibrionaceae sp. R142.</title>
        <authorList>
            <person name="Wang G."/>
        </authorList>
    </citation>
    <scope>NUCLEOTIDE SEQUENCE [LARGE SCALE GENOMIC DNA]</scope>
    <source>
        <strain evidence="6 7">R142</strain>
    </source>
</reference>
<dbReference type="Pfam" id="PF14793">
    <property type="entry name" value="DUF4478"/>
    <property type="match status" value="1"/>
</dbReference>
<dbReference type="OrthoDB" id="9801098at2"/>
<protein>
    <recommendedName>
        <fullName evidence="3">AMP nucleosidase</fullName>
        <ecNumber evidence="2">3.2.2.4</ecNumber>
    </recommendedName>
    <alternativeName>
        <fullName evidence="3">AMP nucleosidase</fullName>
    </alternativeName>
</protein>
<dbReference type="Proteomes" id="UP000319732">
    <property type="component" value="Unassembled WGS sequence"/>
</dbReference>
<evidence type="ECO:0000256" key="2">
    <source>
        <dbReference type="ARBA" id="ARBA00011985"/>
    </source>
</evidence>
<sequence>MDTVSETNVRPLRSLNLLSHREISELMETNAEVFRQFRQCALAVLNTDSQIDDAAEMLTRYADFNIEVVPQSRGLKLKIYNAPASSFVDGVMIRGIRDHLFAALRDIVYSHNKIAKSGEFDLQSSAGTTDAVFKVLRNADIVRPNQAPDLVVCWGGHSISRAEYDYSKRVGYELGLRGINIATGCGLGAMKGPMKGAAVGHAKQQLRDGRYMGISEPGIIASESPNPIVNELVILPDIEKRLEAFVRLAHCVVVFPGGAGTAEEVLYLISILMHSKNKNKPFPLIFAAPESSGLYFSSLNRFIRNTLGEEATRCYQIIIGQPDKVAREVKHGIERVHRFRRKTQEAYYFNWQIEIDRALQTPFIPTHENMAGLRLDRELPAAELAAQLRCAFSGIVAGNVKAFGIEQIAEKGPYQLRGDPAIMAELEQLLQQFVQQRRMKLGAGEYHPCYELQSG</sequence>
<dbReference type="InterPro" id="IPR031100">
    <property type="entry name" value="LOG_fam"/>
</dbReference>
<dbReference type="AlphaFoldDB" id="A0A545T3M5"/>
<dbReference type="PANTHER" id="PTHR43393">
    <property type="entry name" value="CYTOKININ RIBOSIDE 5'-MONOPHOSPHATE PHOSPHORIBOHYDROLASE"/>
    <property type="match status" value="1"/>
</dbReference>
<evidence type="ECO:0000256" key="3">
    <source>
        <dbReference type="ARBA" id="ARBA00031983"/>
    </source>
</evidence>
<organism evidence="6 7">
    <name type="scientific">Exilibacterium tricleocarpae</name>
    <dbReference type="NCBI Taxonomy" id="2591008"/>
    <lineage>
        <taxon>Bacteria</taxon>
        <taxon>Pseudomonadati</taxon>
        <taxon>Pseudomonadota</taxon>
        <taxon>Gammaproteobacteria</taxon>
        <taxon>Cellvibrionales</taxon>
        <taxon>Cellvibrionaceae</taxon>
        <taxon>Exilibacterium</taxon>
    </lineage>
</organism>
<evidence type="ECO:0000313" key="7">
    <source>
        <dbReference type="Proteomes" id="UP000319732"/>
    </source>
</evidence>
<dbReference type="InterPro" id="IPR027820">
    <property type="entry name" value="PpnN_N"/>
</dbReference>
<evidence type="ECO:0000259" key="5">
    <source>
        <dbReference type="Pfam" id="PF14793"/>
    </source>
</evidence>
<dbReference type="EC" id="3.2.2.4" evidence="2"/>
<name>A0A545T3M5_9GAMM</name>
<dbReference type="InterPro" id="IPR021826">
    <property type="entry name" value="PpnN_C"/>
</dbReference>
<dbReference type="Gene3D" id="3.40.50.450">
    <property type="match status" value="1"/>
</dbReference>
<keyword evidence="7" id="KW-1185">Reference proteome</keyword>
<evidence type="ECO:0000313" key="6">
    <source>
        <dbReference type="EMBL" id="TQV71819.1"/>
    </source>
</evidence>
<evidence type="ECO:0000259" key="4">
    <source>
        <dbReference type="Pfam" id="PF11892"/>
    </source>
</evidence>
<dbReference type="NCBIfam" id="NF038390">
    <property type="entry name" value="Nsidase_PpnN"/>
    <property type="match status" value="1"/>
</dbReference>
<dbReference type="RefSeq" id="WP_142928595.1">
    <property type="nucleotide sequence ID" value="NZ_ML660099.1"/>
</dbReference>
<proteinExistence type="predicted"/>
<dbReference type="InterPro" id="IPR052341">
    <property type="entry name" value="LOG_family_nucleotidases"/>
</dbReference>
<feature type="domain" description="Pyrimidine/purine nucleotide 5'-monophosphate nucleosidase C-terminal" evidence="4">
    <location>
        <begin position="333"/>
        <end position="452"/>
    </location>
</feature>
<dbReference type="InterPro" id="IPR049788">
    <property type="entry name" value="PpnN"/>
</dbReference>
<dbReference type="PANTHER" id="PTHR43393:SF1">
    <property type="entry name" value="PYRIMIDINE_PURINE NUCLEOTIDE 5'-MONOPHOSPHATE NUCLEOSIDASE"/>
    <property type="match status" value="1"/>
</dbReference>
<feature type="domain" description="Pyrimidine/purine nucleotide 5'-monophosphate nucleosidase N-terminal" evidence="5">
    <location>
        <begin position="8"/>
        <end position="114"/>
    </location>
</feature>
<dbReference type="GO" id="GO:0005829">
    <property type="term" value="C:cytosol"/>
    <property type="evidence" value="ECO:0007669"/>
    <property type="project" value="TreeGrafter"/>
</dbReference>
<comment type="caution">
    <text evidence="6">The sequence shown here is derived from an EMBL/GenBank/DDBJ whole genome shotgun (WGS) entry which is preliminary data.</text>
</comment>
<gene>
    <name evidence="6" type="ORF">FKG94_19440</name>
</gene>
<dbReference type="Pfam" id="PF11892">
    <property type="entry name" value="PpnN_C"/>
    <property type="match status" value="1"/>
</dbReference>
<accession>A0A545T3M5</accession>
<dbReference type="SUPFAM" id="SSF102405">
    <property type="entry name" value="MCP/YpsA-like"/>
    <property type="match status" value="1"/>
</dbReference>
<comment type="catalytic activity">
    <reaction evidence="1">
        <text>AMP + H2O = D-ribose 5-phosphate + adenine</text>
        <dbReference type="Rhea" id="RHEA:20129"/>
        <dbReference type="ChEBI" id="CHEBI:15377"/>
        <dbReference type="ChEBI" id="CHEBI:16708"/>
        <dbReference type="ChEBI" id="CHEBI:78346"/>
        <dbReference type="ChEBI" id="CHEBI:456215"/>
        <dbReference type="EC" id="3.2.2.4"/>
    </reaction>
</comment>
<dbReference type="InterPro" id="IPR037153">
    <property type="entry name" value="PpnN-like_sf"/>
</dbReference>
<dbReference type="EMBL" id="VHSG01000020">
    <property type="protein sequence ID" value="TQV71819.1"/>
    <property type="molecule type" value="Genomic_DNA"/>
</dbReference>
<dbReference type="Pfam" id="PF03641">
    <property type="entry name" value="Lysine_decarbox"/>
    <property type="match status" value="1"/>
</dbReference>